<evidence type="ECO:0000313" key="1">
    <source>
        <dbReference type="EMBL" id="MPM30501.1"/>
    </source>
</evidence>
<proteinExistence type="predicted"/>
<dbReference type="PROSITE" id="PS51257">
    <property type="entry name" value="PROKAR_LIPOPROTEIN"/>
    <property type="match status" value="1"/>
</dbReference>
<accession>A0A644YRJ9</accession>
<comment type="caution">
    <text evidence="1">The sequence shown here is derived from an EMBL/GenBank/DDBJ whole genome shotgun (WGS) entry which is preliminary data.</text>
</comment>
<gene>
    <name evidence="1" type="ORF">SDC9_77051</name>
</gene>
<reference evidence="1" key="1">
    <citation type="submission" date="2019-08" db="EMBL/GenBank/DDBJ databases">
        <authorList>
            <person name="Kucharzyk K."/>
            <person name="Murdoch R.W."/>
            <person name="Higgins S."/>
            <person name="Loffler F."/>
        </authorList>
    </citation>
    <scope>NUCLEOTIDE SEQUENCE</scope>
</reference>
<sequence length="146" mass="16923">MKTLPQIVFTLLFVIIAVSGCDKNERDHLINTEEEIPKIKVSVHYVLNEKEFPDTYSGVYIFFEKKSENFIYWDYNGDGVFSNGKGFITPNKSLIVDSNGMATFELNDDEIKKDFMILVESNNTKIYTLTYFDKYEKGVSLKAIFR</sequence>
<name>A0A644YRJ9_9ZZZZ</name>
<dbReference type="AlphaFoldDB" id="A0A644YRJ9"/>
<protein>
    <submittedName>
        <fullName evidence="1">Uncharacterized protein</fullName>
    </submittedName>
</protein>
<dbReference type="EMBL" id="VSSQ01005803">
    <property type="protein sequence ID" value="MPM30501.1"/>
    <property type="molecule type" value="Genomic_DNA"/>
</dbReference>
<organism evidence="1">
    <name type="scientific">bioreactor metagenome</name>
    <dbReference type="NCBI Taxonomy" id="1076179"/>
    <lineage>
        <taxon>unclassified sequences</taxon>
        <taxon>metagenomes</taxon>
        <taxon>ecological metagenomes</taxon>
    </lineage>
</organism>